<protein>
    <recommendedName>
        <fullName evidence="2">Leucine-binding protein domain-containing protein</fullName>
    </recommendedName>
</protein>
<organism evidence="3">
    <name type="scientific">marine sediment metagenome</name>
    <dbReference type="NCBI Taxonomy" id="412755"/>
    <lineage>
        <taxon>unclassified sequences</taxon>
        <taxon>metagenomes</taxon>
        <taxon>ecological metagenomes</taxon>
    </lineage>
</organism>
<gene>
    <name evidence="3" type="ORF">S01H1_48956</name>
</gene>
<comment type="caution">
    <text evidence="3">The sequence shown here is derived from an EMBL/GenBank/DDBJ whole genome shotgun (WGS) entry which is preliminary data.</text>
</comment>
<evidence type="ECO:0000313" key="3">
    <source>
        <dbReference type="EMBL" id="GAG18394.1"/>
    </source>
</evidence>
<dbReference type="InterPro" id="IPR019546">
    <property type="entry name" value="TAT_signal_bac_arc"/>
</dbReference>
<dbReference type="InterPro" id="IPR051010">
    <property type="entry name" value="BCAA_transport"/>
</dbReference>
<dbReference type="InterPro" id="IPR006311">
    <property type="entry name" value="TAT_signal"/>
</dbReference>
<dbReference type="PROSITE" id="PS51318">
    <property type="entry name" value="TAT"/>
    <property type="match status" value="1"/>
</dbReference>
<name>X0VJD9_9ZZZZ</name>
<feature type="non-terminal residue" evidence="3">
    <location>
        <position position="1"/>
    </location>
</feature>
<dbReference type="EMBL" id="BARS01031462">
    <property type="protein sequence ID" value="GAG18394.1"/>
    <property type="molecule type" value="Genomic_DNA"/>
</dbReference>
<feature type="domain" description="Leucine-binding protein" evidence="2">
    <location>
        <begin position="42"/>
        <end position="261"/>
    </location>
</feature>
<dbReference type="AlphaFoldDB" id="X0VJD9"/>
<keyword evidence="1" id="KW-0732">Signal</keyword>
<dbReference type="PANTHER" id="PTHR30483:SF6">
    <property type="entry name" value="PERIPLASMIC BINDING PROTEIN OF ABC TRANSPORTER FOR NATURAL AMINO ACIDS"/>
    <property type="match status" value="1"/>
</dbReference>
<sequence>KEEERKEGMTRRDFVKTVGMAAVAGGALTAGLPKNAHAATKLKIGFMGPFTGPASRTGDAFKRGIKMALEDARAAGDIPVKVDGKTLDIEPVWVDSQSSPEKSVKAVTHAVNAGVKMLVTGWHSSVAMACMDAESPLKIVHIGHQGESQYVNFKINDHPEKYQGWFKGWASPPVFAGLYGPPLMHFMEKGLWRPANKKAAVIVEDTDYGRGWGEALMVSLRTAGFDVMPFDVNAIDETEFTPIITKYKAAKVSIVAVTQTGG</sequence>
<dbReference type="InterPro" id="IPR028082">
    <property type="entry name" value="Peripla_BP_I"/>
</dbReference>
<dbReference type="PANTHER" id="PTHR30483">
    <property type="entry name" value="LEUCINE-SPECIFIC-BINDING PROTEIN"/>
    <property type="match status" value="1"/>
</dbReference>
<evidence type="ECO:0000259" key="2">
    <source>
        <dbReference type="Pfam" id="PF13458"/>
    </source>
</evidence>
<accession>X0VJD9</accession>
<dbReference type="Gene3D" id="3.40.50.2300">
    <property type="match status" value="2"/>
</dbReference>
<evidence type="ECO:0000256" key="1">
    <source>
        <dbReference type="ARBA" id="ARBA00022729"/>
    </source>
</evidence>
<reference evidence="3" key="1">
    <citation type="journal article" date="2014" name="Front. Microbiol.">
        <title>High frequency of phylogenetically diverse reductive dehalogenase-homologous genes in deep subseafloor sedimentary metagenomes.</title>
        <authorList>
            <person name="Kawai M."/>
            <person name="Futagami T."/>
            <person name="Toyoda A."/>
            <person name="Takaki Y."/>
            <person name="Nishi S."/>
            <person name="Hori S."/>
            <person name="Arai W."/>
            <person name="Tsubouchi T."/>
            <person name="Morono Y."/>
            <person name="Uchiyama I."/>
            <person name="Ito T."/>
            <person name="Fujiyama A."/>
            <person name="Inagaki F."/>
            <person name="Takami H."/>
        </authorList>
    </citation>
    <scope>NUCLEOTIDE SEQUENCE</scope>
    <source>
        <strain evidence="3">Expedition CK06-06</strain>
    </source>
</reference>
<feature type="non-terminal residue" evidence="3">
    <location>
        <position position="262"/>
    </location>
</feature>
<dbReference type="NCBIfam" id="TIGR01409">
    <property type="entry name" value="TAT_signal_seq"/>
    <property type="match status" value="1"/>
</dbReference>
<proteinExistence type="predicted"/>
<dbReference type="SUPFAM" id="SSF53822">
    <property type="entry name" value="Periplasmic binding protein-like I"/>
    <property type="match status" value="1"/>
</dbReference>
<dbReference type="InterPro" id="IPR028081">
    <property type="entry name" value="Leu-bd"/>
</dbReference>
<dbReference type="Pfam" id="PF13458">
    <property type="entry name" value="Peripla_BP_6"/>
    <property type="match status" value="1"/>
</dbReference>